<dbReference type="STRING" id="764103.G7E070"/>
<evidence type="ECO:0000313" key="5">
    <source>
        <dbReference type="Proteomes" id="UP000009131"/>
    </source>
</evidence>
<feature type="region of interest" description="Disordered" evidence="2">
    <location>
        <begin position="1"/>
        <end position="38"/>
    </location>
</feature>
<keyword evidence="5" id="KW-1185">Reference proteome</keyword>
<dbReference type="GO" id="GO:0000981">
    <property type="term" value="F:DNA-binding transcription factor activity, RNA polymerase II-specific"/>
    <property type="evidence" value="ECO:0007669"/>
    <property type="project" value="InterPro"/>
</dbReference>
<dbReference type="InterPro" id="IPR050797">
    <property type="entry name" value="Carb_Metab_Trans_Reg"/>
</dbReference>
<dbReference type="Proteomes" id="UP000009131">
    <property type="component" value="Unassembled WGS sequence"/>
</dbReference>
<dbReference type="RefSeq" id="XP_014570848.1">
    <property type="nucleotide sequence ID" value="XM_014715362.1"/>
</dbReference>
<keyword evidence="1" id="KW-0539">Nucleus</keyword>
<dbReference type="eggNOG" id="ENOG502S86Z">
    <property type="taxonomic scope" value="Eukaryota"/>
</dbReference>
<dbReference type="SUPFAM" id="SSF57701">
    <property type="entry name" value="Zn2/Cys6 DNA-binding domain"/>
    <property type="match status" value="1"/>
</dbReference>
<dbReference type="GO" id="GO:0001080">
    <property type="term" value="P:nitrogen catabolite activation of transcription from RNA polymerase II promoter"/>
    <property type="evidence" value="ECO:0007669"/>
    <property type="project" value="TreeGrafter"/>
</dbReference>
<reference evidence="4 5" key="1">
    <citation type="journal article" date="2011" name="J. Gen. Appl. Microbiol.">
        <title>Draft genome sequencing of the enigmatic basidiomycete Mixia osmundae.</title>
        <authorList>
            <person name="Nishida H."/>
            <person name="Nagatsuka Y."/>
            <person name="Sugiyama J."/>
        </authorList>
    </citation>
    <scope>NUCLEOTIDE SEQUENCE [LARGE SCALE GENOMIC DNA]</scope>
    <source>
        <strain evidence="5">CBS 9802 / IAM 14324 / JCM 22182 / KY 12970</strain>
    </source>
</reference>
<dbReference type="AlphaFoldDB" id="G7E070"/>
<sequence>MPDSLSVSSWASSLERDTAPTSPELSTILSFDGDRKKKPTKTKRKQLCACDSCRLRRVKCVREPGESICVECQKKGIACTSIYVSNKLPKTARAGKRIHQARVLYGEQRTDSFGLSDSDTGISMPSESASMLASHLLDVYSSTVHARFPFVDFARLHMEFEGANRNVAEMGDSEALCVVVQAVAARYSDSASIIGEGPRLSSLSGHESISLAQYGLARETFVDLMGSRAMRIIDSKGTMHTPSIENVCALFLLQNLIENAPTPGRRHKARHYSAALIEMLRALAETSAVADSISTAEGDTQARLEREARFVSNGQAFCHVLLHDALQAAYFGRPCQLSSSDISFFCPWLVTTDLAQVRADIANNGRPPTLTCAATIFGSVAMLARAFCEQVSGPVARRDGGLKIEFIRSFYEEADQCFTFFEICQLRWRELYPDFRVAFDTWIRTCNFCLAALVAVTDEMLIRVAANRRASGASESDPVTIELDDLILESAARTFAFSRYAAKALQNNDFDPACTPLGGDVCICLVRFARHVLKTPLAHEGGPSDYTAAERTALATQFLDGLKKLGWQRGEAGEHVEALTAEIEAIDFPHYEEHQLAAPLLSSDTLPDLFSLELNLDANHGEAQEERDSYFPNMPFPNFSSFAYDATSADSHDIYQQTDQVSPDQLPRLSLTIPNLIQFDDNDSTPRVPWPAQGLEDTYRSQDAQETYSRIQDWTSLCSIPGMETIEHHSPIDQLDLDGDYFESSHPYDY</sequence>
<reference evidence="4 5" key="2">
    <citation type="journal article" date="2012" name="Open Biol.">
        <title>Characteristics of nucleosomes and linker DNA regions on the genome of the basidiomycete Mixia osmundae revealed by mono- and dinucleosome mapping.</title>
        <authorList>
            <person name="Nishida H."/>
            <person name="Kondo S."/>
            <person name="Matsumoto T."/>
            <person name="Suzuki Y."/>
            <person name="Yoshikawa H."/>
            <person name="Taylor T.D."/>
            <person name="Sugiyama J."/>
        </authorList>
    </citation>
    <scope>NUCLEOTIDE SEQUENCE [LARGE SCALE GENOMIC DNA]</scope>
    <source>
        <strain evidence="5">CBS 9802 / IAM 14324 / JCM 22182 / KY 12970</strain>
    </source>
</reference>
<feature type="compositionally biased region" description="Low complexity" evidence="2">
    <location>
        <begin position="1"/>
        <end position="13"/>
    </location>
</feature>
<dbReference type="PANTHER" id="PTHR31668:SF4">
    <property type="entry name" value="TRANSCRIPTIONAL ACTIVATOR PROTEIN DAL81"/>
    <property type="match status" value="1"/>
</dbReference>
<evidence type="ECO:0000256" key="1">
    <source>
        <dbReference type="ARBA" id="ARBA00023242"/>
    </source>
</evidence>
<comment type="caution">
    <text evidence="4">The sequence shown here is derived from an EMBL/GenBank/DDBJ whole genome shotgun (WGS) entry which is preliminary data.</text>
</comment>
<dbReference type="OMA" id="DYFESSH"/>
<dbReference type="Pfam" id="PF00172">
    <property type="entry name" value="Zn_clus"/>
    <property type="match status" value="1"/>
</dbReference>
<accession>G7E070</accession>
<dbReference type="OrthoDB" id="39175at2759"/>
<gene>
    <name evidence="4" type="primary">Mo02894</name>
    <name evidence="4" type="ORF">E5Q_02894</name>
</gene>
<name>G7E070_MIXOS</name>
<evidence type="ECO:0000259" key="3">
    <source>
        <dbReference type="PROSITE" id="PS50048"/>
    </source>
</evidence>
<dbReference type="InterPro" id="IPR036864">
    <property type="entry name" value="Zn2-C6_fun-type_DNA-bd_sf"/>
</dbReference>
<dbReference type="GO" id="GO:0008270">
    <property type="term" value="F:zinc ion binding"/>
    <property type="evidence" value="ECO:0007669"/>
    <property type="project" value="InterPro"/>
</dbReference>
<protein>
    <recommendedName>
        <fullName evidence="3">Zn(2)-C6 fungal-type domain-containing protein</fullName>
    </recommendedName>
</protein>
<evidence type="ECO:0000313" key="4">
    <source>
        <dbReference type="EMBL" id="GAA96230.1"/>
    </source>
</evidence>
<dbReference type="Gene3D" id="4.10.240.10">
    <property type="entry name" value="Zn(2)-C6 fungal-type DNA-binding domain"/>
    <property type="match status" value="1"/>
</dbReference>
<feature type="domain" description="Zn(2)-C6 fungal-type" evidence="3">
    <location>
        <begin position="49"/>
        <end position="81"/>
    </location>
</feature>
<dbReference type="InterPro" id="IPR001138">
    <property type="entry name" value="Zn2Cys6_DnaBD"/>
</dbReference>
<dbReference type="CDD" id="cd12148">
    <property type="entry name" value="fungal_TF_MHR"/>
    <property type="match status" value="1"/>
</dbReference>
<feature type="compositionally biased region" description="Polar residues" evidence="2">
    <location>
        <begin position="19"/>
        <end position="29"/>
    </location>
</feature>
<dbReference type="HOGENOM" id="CLU_370915_0_0_1"/>
<dbReference type="PROSITE" id="PS50048">
    <property type="entry name" value="ZN2_CY6_FUNGAL_2"/>
    <property type="match status" value="1"/>
</dbReference>
<evidence type="ECO:0000256" key="2">
    <source>
        <dbReference type="SAM" id="MobiDB-lite"/>
    </source>
</evidence>
<organism evidence="4 5">
    <name type="scientific">Mixia osmundae (strain CBS 9802 / IAM 14324 / JCM 22182 / KY 12970)</name>
    <dbReference type="NCBI Taxonomy" id="764103"/>
    <lineage>
        <taxon>Eukaryota</taxon>
        <taxon>Fungi</taxon>
        <taxon>Dikarya</taxon>
        <taxon>Basidiomycota</taxon>
        <taxon>Pucciniomycotina</taxon>
        <taxon>Mixiomycetes</taxon>
        <taxon>Mixiales</taxon>
        <taxon>Mixiaceae</taxon>
        <taxon>Mixia</taxon>
    </lineage>
</organism>
<proteinExistence type="predicted"/>
<dbReference type="PANTHER" id="PTHR31668">
    <property type="entry name" value="GLUCOSE TRANSPORT TRANSCRIPTION REGULATOR RGT1-RELATED-RELATED"/>
    <property type="match status" value="1"/>
</dbReference>
<dbReference type="EMBL" id="BABT02000076">
    <property type="protein sequence ID" value="GAA96230.1"/>
    <property type="molecule type" value="Genomic_DNA"/>
</dbReference>
<dbReference type="InParanoid" id="G7E070"/>
<dbReference type="CDD" id="cd00067">
    <property type="entry name" value="GAL4"/>
    <property type="match status" value="1"/>
</dbReference>
<dbReference type="PROSITE" id="PS00463">
    <property type="entry name" value="ZN2_CY6_FUNGAL_1"/>
    <property type="match status" value="1"/>
</dbReference>
<dbReference type="GO" id="GO:0005634">
    <property type="term" value="C:nucleus"/>
    <property type="evidence" value="ECO:0007669"/>
    <property type="project" value="TreeGrafter"/>
</dbReference>